<evidence type="ECO:0000256" key="7">
    <source>
        <dbReference type="ARBA" id="ARBA00022741"/>
    </source>
</evidence>
<evidence type="ECO:0000256" key="5">
    <source>
        <dbReference type="ARBA" id="ARBA00022490"/>
    </source>
</evidence>
<keyword evidence="6" id="KW-0597">Phosphoprotein</keyword>
<evidence type="ECO:0000256" key="14">
    <source>
        <dbReference type="ARBA" id="ARBA00023203"/>
    </source>
</evidence>
<dbReference type="PANTHER" id="PTHR45615">
    <property type="entry name" value="MYOSIN HEAVY CHAIN, NON-MUSCLE"/>
    <property type="match status" value="1"/>
</dbReference>
<evidence type="ECO:0000313" key="25">
    <source>
        <dbReference type="Ensembl" id="ENSRBIP00000015247.1"/>
    </source>
</evidence>
<dbReference type="GO" id="GO:0051015">
    <property type="term" value="F:actin filament binding"/>
    <property type="evidence" value="ECO:0007669"/>
    <property type="project" value="InterPro"/>
</dbReference>
<dbReference type="InterPro" id="IPR027417">
    <property type="entry name" value="P-loop_NTPase"/>
</dbReference>
<reference evidence="25 26" key="1">
    <citation type="submission" date="2016-06" db="EMBL/GenBank/DDBJ databases">
        <title>Genome of Rhinopithecus bieti.</title>
        <authorList>
            <person name="Wu"/>
            <person name="C.-I. and Zhang"/>
            <person name="Y."/>
        </authorList>
    </citation>
    <scope>NUCLEOTIDE SEQUENCE</scope>
</reference>
<reference evidence="25" key="3">
    <citation type="submission" date="2025-09" db="UniProtKB">
        <authorList>
            <consortium name="Ensembl"/>
        </authorList>
    </citation>
    <scope>IDENTIFICATION</scope>
</reference>
<dbReference type="PROSITE" id="PS51456">
    <property type="entry name" value="MYOSIN_MOTOR"/>
    <property type="match status" value="1"/>
</dbReference>
<evidence type="ECO:0000256" key="11">
    <source>
        <dbReference type="ARBA" id="ARBA00023123"/>
    </source>
</evidence>
<evidence type="ECO:0000256" key="15">
    <source>
        <dbReference type="ARBA" id="ARBA00038665"/>
    </source>
</evidence>
<dbReference type="GO" id="GO:0005524">
    <property type="term" value="F:ATP binding"/>
    <property type="evidence" value="ECO:0007669"/>
    <property type="project" value="UniProtKB-UniRule"/>
</dbReference>
<comment type="subunit">
    <text evidence="15">Muscle myosin is a hexameric protein that consists of 2 heavy chain subunits (MHC), 2 alkali light chain subunits (MLC) and 2 regulatory light chain subunits (MLC-2). Interacts with GCSAM.</text>
</comment>
<feature type="coiled-coil region" evidence="22">
    <location>
        <begin position="845"/>
        <end position="907"/>
    </location>
</feature>
<dbReference type="SMART" id="SM00015">
    <property type="entry name" value="IQ"/>
    <property type="match status" value="2"/>
</dbReference>
<dbReference type="Gene3D" id="1.20.58.530">
    <property type="match status" value="1"/>
</dbReference>
<dbReference type="InterPro" id="IPR002928">
    <property type="entry name" value="Myosin_tail"/>
</dbReference>
<keyword evidence="12 21" id="KW-0505">Motor protein</keyword>
<feature type="coiled-coil region" evidence="22">
    <location>
        <begin position="947"/>
        <end position="1888"/>
    </location>
</feature>
<dbReference type="InterPro" id="IPR001609">
    <property type="entry name" value="Myosin_head_motor_dom-like"/>
</dbReference>
<evidence type="ECO:0000256" key="19">
    <source>
        <dbReference type="ARBA" id="ARBA00042414"/>
    </source>
</evidence>
<comment type="function">
    <text evidence="20">Myosins are actin-based motor molecules with ATPase activity essential for muscle contraction.</text>
</comment>
<dbReference type="GO" id="GO:0005826">
    <property type="term" value="C:actomyosin contractile ring"/>
    <property type="evidence" value="ECO:0007669"/>
    <property type="project" value="Ensembl"/>
</dbReference>
<dbReference type="PRINTS" id="PR00193">
    <property type="entry name" value="MYOSINHEAVY"/>
</dbReference>
<organism evidence="25 26">
    <name type="scientific">Rhinopithecus bieti</name>
    <name type="common">Black snub-nosed monkey</name>
    <name type="synonym">Pygathrix bieti</name>
    <dbReference type="NCBI Taxonomy" id="61621"/>
    <lineage>
        <taxon>Eukaryota</taxon>
        <taxon>Metazoa</taxon>
        <taxon>Chordata</taxon>
        <taxon>Craniata</taxon>
        <taxon>Vertebrata</taxon>
        <taxon>Euteleostomi</taxon>
        <taxon>Mammalia</taxon>
        <taxon>Eutheria</taxon>
        <taxon>Euarchontoglires</taxon>
        <taxon>Primates</taxon>
        <taxon>Haplorrhini</taxon>
        <taxon>Catarrhini</taxon>
        <taxon>Cercopithecidae</taxon>
        <taxon>Colobinae</taxon>
        <taxon>Rhinopithecus</taxon>
    </lineage>
</organism>
<keyword evidence="9" id="KW-0112">Calmodulin-binding</keyword>
<dbReference type="FunFam" id="1.20.5.340:FF:000006">
    <property type="entry name" value="Myosin heavy chain"/>
    <property type="match status" value="1"/>
</dbReference>
<evidence type="ECO:0000256" key="3">
    <source>
        <dbReference type="ARBA" id="ARBA00022433"/>
    </source>
</evidence>
<sequence>MSSDSEMAVFGEAAPYLRKSEKERIEAQNRPFDAKTSVFVAEPKESFVKGTIQSREGGKVTVKTEGGATLTVKDDQVFPMNPPKYDKIEDMAMMTHLHEPAVLYNLKERYAAWMIYTYSGLFCVTVNPYKWLPVYNPEVVTAYRGKKRQEAPPHIFSISDNAYQFMLTDRENQSILITGESGAGKTVNTKRVIQYFATIAVTGEKKKEEVTSGKIQGTLEDQIISANPLLEAFGNAKTVRNDNSSRFGKFIRIHFGTTGKLASADIETYLLEKSRVTFQLKAERSYHIFYQITSNKKPELIEMLLITTNPYDYPFVSQGEISVASIDDQEELMATDSAIDILGFTNEEKVSIYKLTGAVMHYGNLKFKQKQREEQAEPDGTEVADKAAYLQSLNSADLLKALCYPRVKVGNEFVTKGQTVEQVTNAVGALAKAVYEKMFLWMVARINQQLDTKQPRQYFIGVLDIAGFEIFDFNSLEQLCINFTNEKLQQFFNHHMFVLEQEEYKKEGIEWTFIDFGMDLAACIELIEKPMGIFSILEEECMFPKATDTSFKNKLYDQHLGKSANFQKPKVVKGKAEAHFSLIHYAGVVDYNITGWLEKNKDPLNETVVGLYQKSAMKTLAHLFSGTQTAEAGGGPKKGGKKKGSSFQTVSALFRENLNKLMTNLRSTHPHFVRCIIPNETKTPGAMEHELVLHQLRCNGVLEGIRICRKGFPSRILYADFKQRYKVLNASAIPEGQFIDSKKASEKLLASIDIDHTQYKFGHTKVFFKAGLLGLLEEMRDDKLAQLITRTQARCRGFLARVEYQRMVERREAIFCIQYNIRAFMNVKHWPWMKLFFKIKPLLKSAETEKEMATMKEEFQKIKDELAKSEAKRKELEEKMVTLLKEKNDLQLQVQEAEREAEGLGLMQRKRCDQAQIKEGARESLRMMKKINAELTAKKRKTGGMNVKNLTEEMAGLDETIAKLTKEKKALQEAHQQTLDDLQAEEDKVNTLTKAKIKLEQQVDDLEGSLEQEKKLRMDLERAKRKLEGDLKLAQESIMDIENEKQQLDEKLKKKEFEISNLQSKIEDEQALGIQLQKKIKELQARIEELEEEIEAERASRAKAEKQRSDLSRELEEISERLEEAGGATSAQIEMNKKREAEFQKMRRDLEEATLQHEATAATLRKKHADSVAELGEQLDNLQRVKQKLEKEKSEMKMEIDDLASNVETVSKAKGNLEKMCRTLEDQVSELKSKEEEQQRLINDLTAQRGRLQTESGEFSRQLDEKDALVSQLSRGKQAFTQQIEELKRQLEEEIKAKNALAHALQSSRHDCDLLREQYEEEQESKAELQRALSKANTEVAQWRTKYETDAIQRTEELEEAKKKLAQRLQAAEEHVEAVNAKCASLEKTKQRLQNEVEDLMLDVERTNAACAALDKKQRNFDKILAEWKQKYEETHAELEASQKEARSLGTELFKMKNAYEESLDQLETLKRENKNLQQEISDLTEQIAEGGKRIHELEKIKKQVEQEKCELQAALEEAEASLEHEEGKILRIQLELNQVKSEVDRKIAEKDEEIDQLKRNHVRIVESMQSTLDAEIRSRNDAIRLKKKMEGDLNEMEIQLNHANRMAAEALRNYRNTQGILKDTQLHLDDALRSQEDLKEQLAMVERRANLLQAEIEELRATLEQTERSRKIAEQELLDASERNTSLINTKKKLETDISQMQGEMEDILQEARNADEKAKKAITDAAMMAEELKKEQDTSAHLERMKKNMEQTVKDLQLRLDEAEQLALKGGKKQIQKLEARVRELEGEVESEQKRNAEAVKGLRKHERRVKELTYQTEEDRKNILRLQDLVDKLQAKVKSYKRQAEEAEEQSNTNLAKFRKLQHELEEAEERADIAESQVNKLRVKSREVHTKVISEE</sequence>
<evidence type="ECO:0000256" key="1">
    <source>
        <dbReference type="ARBA" id="ARBA00004657"/>
    </source>
</evidence>
<keyword evidence="10 22" id="KW-0175">Coiled coil</keyword>
<dbReference type="Gene3D" id="1.10.10.820">
    <property type="match status" value="1"/>
</dbReference>
<evidence type="ECO:0000256" key="2">
    <source>
        <dbReference type="ARBA" id="ARBA00008314"/>
    </source>
</evidence>
<evidence type="ECO:0000259" key="23">
    <source>
        <dbReference type="PROSITE" id="PS51456"/>
    </source>
</evidence>
<dbReference type="InterPro" id="IPR004009">
    <property type="entry name" value="SH3_Myosin"/>
</dbReference>
<evidence type="ECO:0000256" key="17">
    <source>
        <dbReference type="ARBA" id="ARBA00041387"/>
    </source>
</evidence>
<dbReference type="Pfam" id="PF00063">
    <property type="entry name" value="Myosin_head"/>
    <property type="match status" value="1"/>
</dbReference>
<dbReference type="FunFam" id="2.30.30.360:FF:000001">
    <property type="entry name" value="Myosin heavy chain"/>
    <property type="match status" value="1"/>
</dbReference>
<reference evidence="25" key="2">
    <citation type="submission" date="2025-08" db="UniProtKB">
        <authorList>
            <consortium name="Ensembl"/>
        </authorList>
    </citation>
    <scope>IDENTIFICATION</scope>
</reference>
<dbReference type="FunFam" id="1.10.10.820:FF:000001">
    <property type="entry name" value="Myosin heavy chain"/>
    <property type="match status" value="1"/>
</dbReference>
<dbReference type="GO" id="GO:0006936">
    <property type="term" value="P:muscle contraction"/>
    <property type="evidence" value="ECO:0007669"/>
    <property type="project" value="TreeGrafter"/>
</dbReference>
<dbReference type="SUPFAM" id="SSF52540">
    <property type="entry name" value="P-loop containing nucleoside triphosphate hydrolases"/>
    <property type="match status" value="1"/>
</dbReference>
<dbReference type="SUPFAM" id="SSF57997">
    <property type="entry name" value="Tropomyosin"/>
    <property type="match status" value="1"/>
</dbReference>
<dbReference type="FunFam" id="1.20.5.370:FF:000003">
    <property type="entry name" value="Myosin heavy chain"/>
    <property type="match status" value="1"/>
</dbReference>
<dbReference type="Gene3D" id="1.20.5.370">
    <property type="match status" value="4"/>
</dbReference>
<evidence type="ECO:0000256" key="13">
    <source>
        <dbReference type="ARBA" id="ARBA00023179"/>
    </source>
</evidence>
<keyword evidence="5" id="KW-0963">Cytoplasm</keyword>
<evidence type="ECO:0000256" key="10">
    <source>
        <dbReference type="ARBA" id="ARBA00023054"/>
    </source>
</evidence>
<dbReference type="SMART" id="SM00242">
    <property type="entry name" value="MYSc"/>
    <property type="match status" value="1"/>
</dbReference>
<dbReference type="STRING" id="61621.ENSRBIP00000015247"/>
<keyword evidence="14 21" id="KW-0009">Actin-binding</keyword>
<dbReference type="FunFam" id="1.20.5.370:FF:000001">
    <property type="entry name" value="Myosin heavy chain"/>
    <property type="match status" value="1"/>
</dbReference>
<evidence type="ECO:0000256" key="9">
    <source>
        <dbReference type="ARBA" id="ARBA00022860"/>
    </source>
</evidence>
<dbReference type="PANTHER" id="PTHR45615:SF39">
    <property type="entry name" value="MYOSIN-2"/>
    <property type="match status" value="1"/>
</dbReference>
<dbReference type="Pfam" id="PF01576">
    <property type="entry name" value="Myosin_tail_1"/>
    <property type="match status" value="1"/>
</dbReference>
<evidence type="ECO:0000256" key="21">
    <source>
        <dbReference type="PROSITE-ProRule" id="PRU00782"/>
    </source>
</evidence>
<evidence type="ECO:0000256" key="16">
    <source>
        <dbReference type="ARBA" id="ARBA00039812"/>
    </source>
</evidence>
<proteinExistence type="inferred from homology"/>
<dbReference type="FunFam" id="1.20.120.720:FF:000001">
    <property type="entry name" value="Myosin heavy chain, muscle"/>
    <property type="match status" value="1"/>
</dbReference>
<dbReference type="GO" id="GO:0031672">
    <property type="term" value="C:A band"/>
    <property type="evidence" value="ECO:0007669"/>
    <property type="project" value="Ensembl"/>
</dbReference>
<dbReference type="FunFam" id="1.20.5.370:FF:000002">
    <property type="entry name" value="Myosin heavy chain"/>
    <property type="match status" value="1"/>
</dbReference>
<keyword evidence="11 21" id="KW-0518">Myosin</keyword>
<dbReference type="GO" id="GO:0032982">
    <property type="term" value="C:myosin filament"/>
    <property type="evidence" value="ECO:0007669"/>
    <property type="project" value="UniProtKB-KW"/>
</dbReference>
<dbReference type="Gene3D" id="2.30.30.360">
    <property type="entry name" value="Myosin S1 fragment, N-terminal"/>
    <property type="match status" value="1"/>
</dbReference>
<evidence type="ECO:0000259" key="24">
    <source>
        <dbReference type="PROSITE" id="PS51844"/>
    </source>
</evidence>
<dbReference type="Gene3D" id="1.20.5.340">
    <property type="match status" value="5"/>
</dbReference>
<comment type="subcellular location">
    <subcellularLocation>
        <location evidence="1">Cytoplasm</location>
        <location evidence="1">Myofibril</location>
    </subcellularLocation>
</comment>
<dbReference type="FunFam" id="1.20.5.340:FF:000003">
    <property type="entry name" value="Myosin heavy chain"/>
    <property type="match status" value="1"/>
</dbReference>
<comment type="similarity">
    <text evidence="2 21">Belongs to the TRAFAC class myosin-kinesin ATPase superfamily. Myosin family.</text>
</comment>
<keyword evidence="4" id="KW-0488">Methylation</keyword>
<keyword evidence="13" id="KW-0514">Muscle protein</keyword>
<feature type="region of interest" description="Actin-binding" evidence="21">
    <location>
        <begin position="658"/>
        <end position="680"/>
    </location>
</feature>
<feature type="binding site" evidence="21">
    <location>
        <begin position="179"/>
        <end position="186"/>
    </location>
    <ligand>
        <name>ATP</name>
        <dbReference type="ChEBI" id="CHEBI:30616"/>
    </ligand>
</feature>
<keyword evidence="3" id="KW-0787">Thick filament</keyword>
<dbReference type="GO" id="GO:0016460">
    <property type="term" value="C:myosin II complex"/>
    <property type="evidence" value="ECO:0007669"/>
    <property type="project" value="TreeGrafter"/>
</dbReference>
<dbReference type="InterPro" id="IPR000048">
    <property type="entry name" value="IQ_motif_EF-hand-BS"/>
</dbReference>
<dbReference type="FunFam" id="1.20.5.370:FF:000008">
    <property type="entry name" value="Myosin heavy chain"/>
    <property type="match status" value="1"/>
</dbReference>
<dbReference type="FunFam" id="1.20.5.340:FF:000013">
    <property type="entry name" value="Myosin heavy chain"/>
    <property type="match status" value="1"/>
</dbReference>
<dbReference type="FunFam" id="1.20.58.530:FF:000001">
    <property type="entry name" value="Myosin heavy chain"/>
    <property type="match status" value="1"/>
</dbReference>
<evidence type="ECO:0000256" key="20">
    <source>
        <dbReference type="ARBA" id="ARBA00044929"/>
    </source>
</evidence>
<dbReference type="Gene3D" id="3.40.850.10">
    <property type="entry name" value="Kinesin motor domain"/>
    <property type="match status" value="1"/>
</dbReference>
<evidence type="ECO:0000256" key="8">
    <source>
        <dbReference type="ARBA" id="ARBA00022840"/>
    </source>
</evidence>
<dbReference type="FunFam" id="3.40.850.10:FF:000024">
    <property type="entry name" value="Myosin heavy chain, isoform J"/>
    <property type="match status" value="1"/>
</dbReference>
<dbReference type="Proteomes" id="UP000233180">
    <property type="component" value="Unassembled WGS sequence"/>
</dbReference>
<evidence type="ECO:0000313" key="26">
    <source>
        <dbReference type="Proteomes" id="UP000233180"/>
    </source>
</evidence>
<keyword evidence="8 21" id="KW-0067">ATP-binding</keyword>
<dbReference type="PROSITE" id="PS51844">
    <property type="entry name" value="SH3_LIKE"/>
    <property type="match status" value="1"/>
</dbReference>
<dbReference type="InterPro" id="IPR014751">
    <property type="entry name" value="XRCC4-like_C"/>
</dbReference>
<dbReference type="Gene3D" id="1.20.120.720">
    <property type="entry name" value="Myosin VI head, motor domain, U50 subdomain"/>
    <property type="match status" value="1"/>
</dbReference>
<evidence type="ECO:0000256" key="22">
    <source>
        <dbReference type="SAM" id="Coils"/>
    </source>
</evidence>
<dbReference type="InterPro" id="IPR008989">
    <property type="entry name" value="Myosin_S1_N"/>
</dbReference>
<feature type="domain" description="Myosin motor" evidence="23">
    <location>
        <begin position="86"/>
        <end position="781"/>
    </location>
</feature>
<dbReference type="GO" id="GO:0014850">
    <property type="term" value="P:response to muscle activity"/>
    <property type="evidence" value="ECO:0007669"/>
    <property type="project" value="Ensembl"/>
</dbReference>
<protein>
    <recommendedName>
        <fullName evidence="16">Myosin-2</fullName>
    </recommendedName>
    <alternativeName>
        <fullName evidence="18">Myosin heavy chain 2</fullName>
    </alternativeName>
    <alternativeName>
        <fullName evidence="19">Myosin heavy chain 2a</fullName>
    </alternativeName>
    <alternativeName>
        <fullName evidence="17">Myosin heavy chain, skeletal muscle, adult 2</fullName>
    </alternativeName>
</protein>
<accession>A0A2K6KVF6</accession>
<keyword evidence="7 21" id="KW-0547">Nucleotide-binding</keyword>
<name>A0A2K6KVF6_RHIBE</name>
<dbReference type="Ensembl" id="ENSRBIT00000039088.1">
    <property type="protein sequence ID" value="ENSRBIP00000015247.1"/>
    <property type="gene ID" value="ENSRBIG00000031602.1"/>
</dbReference>
<dbReference type="GO" id="GO:0000146">
    <property type="term" value="F:microfilament motor activity"/>
    <property type="evidence" value="ECO:0007669"/>
    <property type="project" value="TreeGrafter"/>
</dbReference>
<dbReference type="SUPFAM" id="SSF90257">
    <property type="entry name" value="Myosin rod fragments"/>
    <property type="match status" value="5"/>
</dbReference>
<feature type="domain" description="Myosin N-terminal SH3-like" evidence="24">
    <location>
        <begin position="33"/>
        <end position="82"/>
    </location>
</feature>
<dbReference type="Pfam" id="PF02736">
    <property type="entry name" value="Myosin_N"/>
    <property type="match status" value="1"/>
</dbReference>
<dbReference type="GO" id="GO:0005516">
    <property type="term" value="F:calmodulin binding"/>
    <property type="evidence" value="ECO:0007669"/>
    <property type="project" value="UniProtKB-KW"/>
</dbReference>
<evidence type="ECO:0000256" key="6">
    <source>
        <dbReference type="ARBA" id="ARBA00022553"/>
    </source>
</evidence>
<dbReference type="PROSITE" id="PS50096">
    <property type="entry name" value="IQ"/>
    <property type="match status" value="1"/>
</dbReference>
<dbReference type="InterPro" id="IPR036961">
    <property type="entry name" value="Kinesin_motor_dom_sf"/>
</dbReference>
<evidence type="ECO:0000256" key="18">
    <source>
        <dbReference type="ARBA" id="ARBA00041436"/>
    </source>
</evidence>
<keyword evidence="26" id="KW-1185">Reference proteome</keyword>
<dbReference type="FunFam" id="1.20.5.4820:FF:000001">
    <property type="entry name" value="Myosin heavy chain"/>
    <property type="match status" value="1"/>
</dbReference>
<evidence type="ECO:0000256" key="12">
    <source>
        <dbReference type="ARBA" id="ARBA00023175"/>
    </source>
</evidence>
<evidence type="ECO:0000256" key="4">
    <source>
        <dbReference type="ARBA" id="ARBA00022481"/>
    </source>
</evidence>
<dbReference type="FunFam" id="1.20.5.370:FF:000007">
    <property type="entry name" value="Myosin heavy chain"/>
    <property type="match status" value="1"/>
</dbReference>
<dbReference type="GeneTree" id="ENSGT00940000154760"/>
<dbReference type="Gene3D" id="1.20.5.4820">
    <property type="match status" value="1"/>
</dbReference>
<dbReference type="GO" id="GO:0005911">
    <property type="term" value="C:cell-cell junction"/>
    <property type="evidence" value="ECO:0007669"/>
    <property type="project" value="Ensembl"/>
</dbReference>
<dbReference type="Gene3D" id="6.10.250.2420">
    <property type="match status" value="1"/>
</dbReference>